<dbReference type="RefSeq" id="WP_091522382.1">
    <property type="nucleotide sequence ID" value="NZ_FOVI01000009.1"/>
</dbReference>
<dbReference type="EMBL" id="FOVI01000009">
    <property type="protein sequence ID" value="SFN71945.1"/>
    <property type="molecule type" value="Genomic_DNA"/>
</dbReference>
<dbReference type="PANTHER" id="PTHR11963">
    <property type="entry name" value="LEUCINE AMINOPEPTIDASE-RELATED"/>
    <property type="match status" value="1"/>
</dbReference>
<dbReference type="InterPro" id="IPR011356">
    <property type="entry name" value="Leucine_aapep/pepB"/>
</dbReference>
<evidence type="ECO:0000256" key="1">
    <source>
        <dbReference type="ARBA" id="ARBA00009528"/>
    </source>
</evidence>
<name>A0A1I5BB59_9FLAO</name>
<dbReference type="Gene3D" id="3.40.630.10">
    <property type="entry name" value="Zn peptidases"/>
    <property type="match status" value="1"/>
</dbReference>
<gene>
    <name evidence="7" type="ORF">SAMN05421741_109137</name>
</gene>
<dbReference type="CDD" id="cd00433">
    <property type="entry name" value="Peptidase_M17"/>
    <property type="match status" value="1"/>
</dbReference>
<dbReference type="InterPro" id="IPR000819">
    <property type="entry name" value="Peptidase_M17_C"/>
</dbReference>
<dbReference type="SUPFAM" id="SSF52949">
    <property type="entry name" value="Macro domain-like"/>
    <property type="match status" value="1"/>
</dbReference>
<dbReference type="GO" id="GO:0006508">
    <property type="term" value="P:proteolysis"/>
    <property type="evidence" value="ECO:0007669"/>
    <property type="project" value="UniProtKB-KW"/>
</dbReference>
<dbReference type="InterPro" id="IPR043472">
    <property type="entry name" value="Macro_dom-like"/>
</dbReference>
<keyword evidence="4" id="KW-0378">Hydrolase</keyword>
<evidence type="ECO:0000256" key="3">
    <source>
        <dbReference type="ARBA" id="ARBA00022670"/>
    </source>
</evidence>
<dbReference type="AlphaFoldDB" id="A0A1I5BB59"/>
<evidence type="ECO:0000256" key="4">
    <source>
        <dbReference type="ARBA" id="ARBA00022801"/>
    </source>
</evidence>
<keyword evidence="8" id="KW-1185">Reference proteome</keyword>
<proteinExistence type="inferred from homology"/>
<evidence type="ECO:0000313" key="8">
    <source>
        <dbReference type="Proteomes" id="UP000199036"/>
    </source>
</evidence>
<keyword evidence="3" id="KW-0645">Protease</keyword>
<sequence>MLQLTQEIKGNAFVYVVNGQTTLNNQTPDYVTEAFKTFQSAETKEDFIKVGNQFYFFVKENSDLEKMRVAGFNIRQKLDKKTNDITIIGSGETTLALAEGLALSNYQFLKYFKDADEREYTLENVFMLGDISNEELNRINNVIKAVFWARDMVNEPNSFLTANQLAKEIQEIGDEAHFHVEVFRKPEIEALKMGGLLAVNKGSIQPPTFTVMEYKPANPINDKPIVLVGKGVVYDTGGLSLKPTPNSMDLMKSDMGGAAMMAGTVYAAALNKLNVHIIGLIPATDNRPGGDAYAPGDIITMMDGTTVEVSNTDAEGRMILADAISYATKYNPELIINSATLTGAALVAVGTRAACLMSNASSNVTNDILNAGEKVYERMVQLPLWDDYKEQLKSTCADLKNIGGRMAGTITAGKFLEHFAKAPFVHIDIAGPAFTEAPENYKGFGGTGTGIRTLHEFFVNYKK</sequence>
<dbReference type="Proteomes" id="UP000199036">
    <property type="component" value="Unassembled WGS sequence"/>
</dbReference>
<accession>A0A1I5BB59</accession>
<keyword evidence="2 7" id="KW-0031">Aminopeptidase</keyword>
<dbReference type="PRINTS" id="PR00481">
    <property type="entry name" value="LAMNOPPTDASE"/>
</dbReference>
<dbReference type="PROSITE" id="PS00631">
    <property type="entry name" value="CYTOSOL_AP"/>
    <property type="match status" value="1"/>
</dbReference>
<comment type="similarity">
    <text evidence="1">Belongs to the peptidase M17 family.</text>
</comment>
<reference evidence="8" key="1">
    <citation type="submission" date="2016-10" db="EMBL/GenBank/DDBJ databases">
        <authorList>
            <person name="Varghese N."/>
            <person name="Submissions S."/>
        </authorList>
    </citation>
    <scope>NUCLEOTIDE SEQUENCE [LARGE SCALE GENOMIC DNA]</scope>
    <source>
        <strain evidence="8">DS-12</strain>
    </source>
</reference>
<dbReference type="GO" id="GO:0005737">
    <property type="term" value="C:cytoplasm"/>
    <property type="evidence" value="ECO:0007669"/>
    <property type="project" value="InterPro"/>
</dbReference>
<keyword evidence="5" id="KW-0464">Manganese</keyword>
<dbReference type="GO" id="GO:0070006">
    <property type="term" value="F:metalloaminopeptidase activity"/>
    <property type="evidence" value="ECO:0007669"/>
    <property type="project" value="InterPro"/>
</dbReference>
<protein>
    <submittedName>
        <fullName evidence="7">Leucyl aminopeptidase</fullName>
    </submittedName>
</protein>
<dbReference type="Pfam" id="PF00883">
    <property type="entry name" value="Peptidase_M17"/>
    <property type="match status" value="1"/>
</dbReference>
<evidence type="ECO:0000259" key="6">
    <source>
        <dbReference type="PROSITE" id="PS00631"/>
    </source>
</evidence>
<dbReference type="SUPFAM" id="SSF53187">
    <property type="entry name" value="Zn-dependent exopeptidases"/>
    <property type="match status" value="1"/>
</dbReference>
<evidence type="ECO:0000256" key="5">
    <source>
        <dbReference type="ARBA" id="ARBA00023211"/>
    </source>
</evidence>
<dbReference type="OrthoDB" id="9809354at2"/>
<dbReference type="Gene3D" id="3.40.220.10">
    <property type="entry name" value="Leucine Aminopeptidase, subunit E, domain 1"/>
    <property type="match status" value="1"/>
</dbReference>
<evidence type="ECO:0000313" key="7">
    <source>
        <dbReference type="EMBL" id="SFN71945.1"/>
    </source>
</evidence>
<dbReference type="PANTHER" id="PTHR11963:SF23">
    <property type="entry name" value="CYTOSOL AMINOPEPTIDASE"/>
    <property type="match status" value="1"/>
</dbReference>
<organism evidence="7 8">
    <name type="scientific">Paenimyroides ummariense</name>
    <dbReference type="NCBI Taxonomy" id="913024"/>
    <lineage>
        <taxon>Bacteria</taxon>
        <taxon>Pseudomonadati</taxon>
        <taxon>Bacteroidota</taxon>
        <taxon>Flavobacteriia</taxon>
        <taxon>Flavobacteriales</taxon>
        <taxon>Flavobacteriaceae</taxon>
        <taxon>Paenimyroides</taxon>
    </lineage>
</organism>
<dbReference type="GO" id="GO:0030145">
    <property type="term" value="F:manganese ion binding"/>
    <property type="evidence" value="ECO:0007669"/>
    <property type="project" value="InterPro"/>
</dbReference>
<dbReference type="STRING" id="913024.SAMN05421741_109137"/>
<evidence type="ECO:0000256" key="2">
    <source>
        <dbReference type="ARBA" id="ARBA00022438"/>
    </source>
</evidence>
<feature type="domain" description="Cytosol aminopeptidase" evidence="6">
    <location>
        <begin position="311"/>
        <end position="318"/>
    </location>
</feature>